<reference evidence="3" key="1">
    <citation type="journal article" date="2014" name="Int. J. Syst. Evol. Microbiol.">
        <title>Complete genome sequence of Corynebacterium casei LMG S-19264T (=DSM 44701T), isolated from a smear-ripened cheese.</title>
        <authorList>
            <consortium name="US DOE Joint Genome Institute (JGI-PGF)"/>
            <person name="Walter F."/>
            <person name="Albersmeier A."/>
            <person name="Kalinowski J."/>
            <person name="Ruckert C."/>
        </authorList>
    </citation>
    <scope>NUCLEOTIDE SEQUENCE</scope>
    <source>
        <strain evidence="3">KCTC 22169</strain>
    </source>
</reference>
<protein>
    <submittedName>
        <fullName evidence="3">Deoxyguanosinetriphosphate triphosphohydrolase-like protein</fullName>
    </submittedName>
</protein>
<dbReference type="InterPro" id="IPR006674">
    <property type="entry name" value="HD_domain"/>
</dbReference>
<keyword evidence="4" id="KW-1185">Reference proteome</keyword>
<dbReference type="PANTHER" id="PTHR11373">
    <property type="entry name" value="DEOXYNUCLEOSIDE TRIPHOSPHATE TRIPHOSPHOHYDROLASE"/>
    <property type="match status" value="1"/>
</dbReference>
<sequence length="443" mass="49631">MDWTQLLTTERYGHEAIDVEELGRSHFHKDHDRIVFSSAFRKLGGKTQVHPLAKNDHIHNRLIHSLEVGSVGRSLGIRVGERIRDQLPAWIEPDDLGVIVQSACLAHDIGNPPFGHAGEYAIQDWFKQPENRYLIEPLPEANQRDLMQFEGNAQGFRIIAQVEYHLNRGGLRLTYPTLGTSIKYPWTADNANAKGKFSCFQPEYRILQQLAHRLGLEPDGDLGWCRHPLSYLMEAADDICYALIDLEDAVELHILDFNEVRQVFQNIQSTGDLGLDDGDNGISPNRQLAALRGKTIGVIVDAVVDAFVTHLPDIMAGRFDGDLMAACPEQIRSGVAQAKQLAKNKVFLDTQKTETEIGAYAVLSTLLQAFITAGYELHRKGDHGQLSYRAKRVFDLMGSEAPSAHWSPEEIYYRLVDHIAGMTDNYASYLARQIGGPSQPHFV</sequence>
<dbReference type="NCBIfam" id="NF002205">
    <property type="entry name" value="PRK01096.1"/>
    <property type="match status" value="1"/>
</dbReference>
<dbReference type="NCBIfam" id="TIGR01353">
    <property type="entry name" value="dGTP_triPase"/>
    <property type="match status" value="1"/>
</dbReference>
<name>A0A918N7C3_9GAMM</name>
<evidence type="ECO:0000313" key="4">
    <source>
        <dbReference type="Proteomes" id="UP000626148"/>
    </source>
</evidence>
<dbReference type="AlphaFoldDB" id="A0A918N7C3"/>
<organism evidence="3 4">
    <name type="scientific">Saccharospirillum salsuginis</name>
    <dbReference type="NCBI Taxonomy" id="418750"/>
    <lineage>
        <taxon>Bacteria</taxon>
        <taxon>Pseudomonadati</taxon>
        <taxon>Pseudomonadota</taxon>
        <taxon>Gammaproteobacteria</taxon>
        <taxon>Oceanospirillales</taxon>
        <taxon>Saccharospirillaceae</taxon>
        <taxon>Saccharospirillum</taxon>
    </lineage>
</organism>
<evidence type="ECO:0000259" key="2">
    <source>
        <dbReference type="PROSITE" id="PS51831"/>
    </source>
</evidence>
<dbReference type="SUPFAM" id="SSF109604">
    <property type="entry name" value="HD-domain/PDEase-like"/>
    <property type="match status" value="1"/>
</dbReference>
<reference evidence="3" key="2">
    <citation type="submission" date="2020-09" db="EMBL/GenBank/DDBJ databases">
        <authorList>
            <person name="Sun Q."/>
            <person name="Kim S."/>
        </authorList>
    </citation>
    <scope>NUCLEOTIDE SEQUENCE</scope>
    <source>
        <strain evidence="3">KCTC 22169</strain>
    </source>
</reference>
<dbReference type="RefSeq" id="WP_189607164.1">
    <property type="nucleotide sequence ID" value="NZ_BMXR01000002.1"/>
</dbReference>
<gene>
    <name evidence="3" type="primary">dgt2</name>
    <name evidence="3" type="ORF">GCM10007392_07570</name>
</gene>
<dbReference type="InterPro" id="IPR023293">
    <property type="entry name" value="dGTP_triP_hydro_central_sf"/>
</dbReference>
<feature type="domain" description="HD" evidence="2">
    <location>
        <begin position="61"/>
        <end position="242"/>
    </location>
</feature>
<dbReference type="SMART" id="SM00471">
    <property type="entry name" value="HDc"/>
    <property type="match status" value="1"/>
</dbReference>
<dbReference type="InterPro" id="IPR003607">
    <property type="entry name" value="HD/PDEase_dom"/>
</dbReference>
<dbReference type="Proteomes" id="UP000626148">
    <property type="component" value="Unassembled WGS sequence"/>
</dbReference>
<dbReference type="EMBL" id="BMXR01000002">
    <property type="protein sequence ID" value="GGX43325.1"/>
    <property type="molecule type" value="Genomic_DNA"/>
</dbReference>
<keyword evidence="1" id="KW-0378">Hydrolase</keyword>
<dbReference type="Pfam" id="PF01966">
    <property type="entry name" value="HD"/>
    <property type="match status" value="1"/>
</dbReference>
<dbReference type="Gene3D" id="1.10.3210.10">
    <property type="entry name" value="Hypothetical protein af1432"/>
    <property type="match status" value="1"/>
</dbReference>
<dbReference type="GO" id="GO:0008832">
    <property type="term" value="F:dGTPase activity"/>
    <property type="evidence" value="ECO:0007669"/>
    <property type="project" value="TreeGrafter"/>
</dbReference>
<dbReference type="GO" id="GO:0006203">
    <property type="term" value="P:dGTP catabolic process"/>
    <property type="evidence" value="ECO:0007669"/>
    <property type="project" value="TreeGrafter"/>
</dbReference>
<evidence type="ECO:0000313" key="3">
    <source>
        <dbReference type="EMBL" id="GGX43325.1"/>
    </source>
</evidence>
<comment type="caution">
    <text evidence="3">The sequence shown here is derived from an EMBL/GenBank/DDBJ whole genome shotgun (WGS) entry which is preliminary data.</text>
</comment>
<accession>A0A918N7C3</accession>
<dbReference type="PROSITE" id="PS51831">
    <property type="entry name" value="HD"/>
    <property type="match status" value="1"/>
</dbReference>
<dbReference type="InterPro" id="IPR006261">
    <property type="entry name" value="dGTPase"/>
</dbReference>
<evidence type="ECO:0000256" key="1">
    <source>
        <dbReference type="ARBA" id="ARBA00022801"/>
    </source>
</evidence>
<dbReference type="InterPro" id="IPR027432">
    <property type="entry name" value="dGTP_triphosphohydrolase_C"/>
</dbReference>
<dbReference type="PANTHER" id="PTHR11373:SF40">
    <property type="entry name" value="DEOXYGUANOSINETRIPHOSPHATE TRIPHOSPHOHYDROLASE-LIKE PROTEIN 2"/>
    <property type="match status" value="1"/>
</dbReference>
<proteinExistence type="predicted"/>
<dbReference type="InterPro" id="IPR050135">
    <property type="entry name" value="dGTPase-like"/>
</dbReference>
<dbReference type="Gene3D" id="1.10.3410.10">
    <property type="entry name" value="putative deoxyguanosinetriphosphate triphosphohydrolase like domain"/>
    <property type="match status" value="1"/>
</dbReference>
<dbReference type="Gene3D" id="1.10.3550.10">
    <property type="entry name" value="eoxyguanosinetriphosphate triphosphohydrolase domain-like"/>
    <property type="match status" value="1"/>
</dbReference>